<name>A0A1Y2JJM9_BRAJP</name>
<organism evidence="1 2">
    <name type="scientific">Bradyrhizobium japonicum</name>
    <dbReference type="NCBI Taxonomy" id="375"/>
    <lineage>
        <taxon>Bacteria</taxon>
        <taxon>Pseudomonadati</taxon>
        <taxon>Pseudomonadota</taxon>
        <taxon>Alphaproteobacteria</taxon>
        <taxon>Hyphomicrobiales</taxon>
        <taxon>Nitrobacteraceae</taxon>
        <taxon>Bradyrhizobium</taxon>
    </lineage>
</organism>
<comment type="caution">
    <text evidence="1">The sequence shown here is derived from an EMBL/GenBank/DDBJ whole genome shotgun (WGS) entry which is preliminary data.</text>
</comment>
<dbReference type="SUPFAM" id="SSF54427">
    <property type="entry name" value="NTF2-like"/>
    <property type="match status" value="2"/>
</dbReference>
<dbReference type="InterPro" id="IPR032710">
    <property type="entry name" value="NTF2-like_dom_sf"/>
</dbReference>
<gene>
    <name evidence="1" type="ORF">BSZ19_25980</name>
</gene>
<dbReference type="Proteomes" id="UP000193335">
    <property type="component" value="Unassembled WGS sequence"/>
</dbReference>
<protein>
    <recommendedName>
        <fullName evidence="3">SnoaL-like domain-containing protein</fullName>
    </recommendedName>
</protein>
<dbReference type="EMBL" id="NAFL01000263">
    <property type="protein sequence ID" value="OSJ30001.1"/>
    <property type="molecule type" value="Genomic_DNA"/>
</dbReference>
<dbReference type="AlphaFoldDB" id="A0A1Y2JJM9"/>
<evidence type="ECO:0000313" key="1">
    <source>
        <dbReference type="EMBL" id="OSJ30001.1"/>
    </source>
</evidence>
<evidence type="ECO:0000313" key="2">
    <source>
        <dbReference type="Proteomes" id="UP000193335"/>
    </source>
</evidence>
<dbReference type="Gene3D" id="3.10.450.50">
    <property type="match status" value="2"/>
</dbReference>
<evidence type="ECO:0008006" key="3">
    <source>
        <dbReference type="Google" id="ProtNLM"/>
    </source>
</evidence>
<accession>A0A1Y2JJM9</accession>
<proteinExistence type="predicted"/>
<reference evidence="1 2" key="1">
    <citation type="submission" date="2017-03" db="EMBL/GenBank/DDBJ databases">
        <title>Whole genome sequences of fourteen strains of Bradyrhizobium canariense and one strain of Bradyrhizobium japonicum isolated from Lupinus (Papilionoideae: Genisteae) species in Algeria.</title>
        <authorList>
            <person name="Crovadore J."/>
            <person name="Chekireb D."/>
            <person name="Brachmann A."/>
            <person name="Chablais R."/>
            <person name="Cochard B."/>
            <person name="Lefort F."/>
        </authorList>
    </citation>
    <scope>NUCLEOTIDE SEQUENCE [LARGE SCALE GENOMIC DNA]</scope>
    <source>
        <strain evidence="1 2">UBMA197</strain>
    </source>
</reference>
<sequence>MGRTMSGWSLPSRVDRFLRAAQVTDVDRMVSAMESDCILVDAGRELRGDERAAWLRDFLGRGAVQIRPVSCRREKGGVVLTVLVRRGELGESIAFDWIFHLEDERIRRALIELHQLSALPLPVDTFVRATNSGNLELLLDTFVDDALVNDQLCDHWGKEAIREWVIRDVVGEQLAIHVVSNVDHYGHCILTAHVDGNFDRRGLPEPLVLVFYFSMHRDKIAQLIILRNLSGT</sequence>